<keyword evidence="2" id="KW-1133">Transmembrane helix</keyword>
<organism evidence="3 4">
    <name type="scientific">Actinomyces capricornis</name>
    <dbReference type="NCBI Taxonomy" id="2755559"/>
    <lineage>
        <taxon>Bacteria</taxon>
        <taxon>Bacillati</taxon>
        <taxon>Actinomycetota</taxon>
        <taxon>Actinomycetes</taxon>
        <taxon>Actinomycetales</taxon>
        <taxon>Actinomycetaceae</taxon>
        <taxon>Actinomyces</taxon>
    </lineage>
</organism>
<dbReference type="EMBL" id="AP025017">
    <property type="protein sequence ID" value="BDA63928.1"/>
    <property type="molecule type" value="Genomic_DNA"/>
</dbReference>
<keyword evidence="2" id="KW-0472">Membrane</keyword>
<gene>
    <name evidence="3" type="ORF">MANAM107_07620</name>
</gene>
<feature type="transmembrane region" description="Helical" evidence="2">
    <location>
        <begin position="126"/>
        <end position="144"/>
    </location>
</feature>
<feature type="transmembrane region" description="Helical" evidence="2">
    <location>
        <begin position="428"/>
        <end position="452"/>
    </location>
</feature>
<name>A0ABM7U985_9ACTO</name>
<feature type="transmembrane region" description="Helical" evidence="2">
    <location>
        <begin position="554"/>
        <end position="585"/>
    </location>
</feature>
<feature type="transmembrane region" description="Helical" evidence="2">
    <location>
        <begin position="330"/>
        <end position="351"/>
    </location>
</feature>
<evidence type="ECO:0000313" key="4">
    <source>
        <dbReference type="Proteomes" id="UP000824496"/>
    </source>
</evidence>
<sequence>MTTPSIPPWSPEPRAPEGRPVPVGYGYVDPRALHGYGLQGGHPPTGGGPELRPGRPDQPRGGLAVEHRQGQVPLEWWERALGAFRAWWARHERLARAVFRLSRALQRVTLVLLVAALVLVPRLAIAMVPLLFMLGCLVVLVVLARPRTVRWRSLTLMMGLCASWALVVAVVTQWGAALSGVGPSDEGAVVGLAASFEEPGKLVPLAAVAVLAPGRMRRLAAVDWALLGFAAGAGFTIAEDGARRLAPLGVVEQSLGEHRVGYSLNPWTSGAFRVPEGGWLLSLLEPDGPQNYVGPMVVGHHASTMGVAMSIGLGIALWRTGRPWWRAAAWLLPLTMIALVVADHTAFNAAATWSRWSEEATAVPEWIRWVWLTTGQGHAQAPISMALFAWCLLADAWRRLRAGTLGETVPEAPRVPRVMSGAPASLRVPVQAVVALAVFSAGDLLVVLRAYGARGLSRSQRMVEGRLMASQVIGVRHDAMSATTPGMEPGARRRFALATTLLACAAVISCMIYGITITQAIGTSLRPGVGDLFFAALLDELARWWESMSLAEQILFTALAVAALASMGLAVPTALAAVGVMTWAFSHGHGLASFIGNPRAATRSYIANVTPGQLAADLGDFILTFVPGSALGLGGRAALRTSAQQLAAARTARTARAASQDLRTLSAQIDDGLAASQRLADQHAAHAAHRLAQRRLELSSLIEQHRSIRAQKAALKNRIQEILPPEFSTDKLTAYDIRDLIEKLEKRGAPPELTDELRDTMSQHTELHAYHPRLGEYIGERGGELTLTREGYRIPVDFQSTGPKVPGVGAGRVDGMAISPYEDAIVFPEYKGMSGRLPQTLFDTRFEGPAYQATPPYVRDRMLTDDRVARYFSQHPHLWEAVKEGRTTMYCEVLYTRGVDKIVREGRTPIALTPDLVREMDLAIAEISRQSP</sequence>
<protein>
    <recommendedName>
        <fullName evidence="5">Protease PrsW</fullName>
    </recommendedName>
</protein>
<keyword evidence="2" id="KW-0812">Transmembrane</keyword>
<feature type="transmembrane region" description="Helical" evidence="2">
    <location>
        <begin position="156"/>
        <end position="176"/>
    </location>
</feature>
<reference evidence="3 4" key="1">
    <citation type="submission" date="2021-08" db="EMBL/GenBank/DDBJ databases">
        <title>Whole genome sequence of novel Actinomyces species strain MAS-1.</title>
        <authorList>
            <person name="Saito M."/>
            <person name="Kuwahara N."/>
            <person name="Takizawa T."/>
            <person name="Gotouda H."/>
            <person name="Ochiai T."/>
        </authorList>
    </citation>
    <scope>NUCLEOTIDE SEQUENCE [LARGE SCALE GENOMIC DNA]</scope>
    <source>
        <strain evidence="3 4">MAS-1</strain>
    </source>
</reference>
<evidence type="ECO:0000313" key="3">
    <source>
        <dbReference type="EMBL" id="BDA63928.1"/>
    </source>
</evidence>
<feature type="transmembrane region" description="Helical" evidence="2">
    <location>
        <begin position="495"/>
        <end position="515"/>
    </location>
</feature>
<evidence type="ECO:0008006" key="5">
    <source>
        <dbReference type="Google" id="ProtNLM"/>
    </source>
</evidence>
<feature type="compositionally biased region" description="Pro residues" evidence="1">
    <location>
        <begin position="1"/>
        <end position="13"/>
    </location>
</feature>
<dbReference type="Proteomes" id="UP000824496">
    <property type="component" value="Chromosome"/>
</dbReference>
<feature type="region of interest" description="Disordered" evidence="1">
    <location>
        <begin position="1"/>
        <end position="63"/>
    </location>
</feature>
<feature type="compositionally biased region" description="Gly residues" evidence="1">
    <location>
        <begin position="37"/>
        <end position="49"/>
    </location>
</feature>
<accession>A0ABM7U985</accession>
<proteinExistence type="predicted"/>
<evidence type="ECO:0000256" key="1">
    <source>
        <dbReference type="SAM" id="MobiDB-lite"/>
    </source>
</evidence>
<keyword evidence="4" id="KW-1185">Reference proteome</keyword>
<evidence type="ECO:0000256" key="2">
    <source>
        <dbReference type="SAM" id="Phobius"/>
    </source>
</evidence>
<feature type="transmembrane region" description="Helical" evidence="2">
    <location>
        <begin position="298"/>
        <end position="318"/>
    </location>
</feature>